<dbReference type="EMBL" id="KK583233">
    <property type="protein sequence ID" value="KDO25273.1"/>
    <property type="molecule type" value="Genomic_DNA"/>
</dbReference>
<gene>
    <name evidence="3" type="ORF">SPRG_09102</name>
</gene>
<dbReference type="InterPro" id="IPR052751">
    <property type="entry name" value="Plant_MAPKKK"/>
</dbReference>
<dbReference type="GO" id="GO:0005524">
    <property type="term" value="F:ATP binding"/>
    <property type="evidence" value="ECO:0007669"/>
    <property type="project" value="InterPro"/>
</dbReference>
<accession>A0A067C446</accession>
<dbReference type="Proteomes" id="UP000030745">
    <property type="component" value="Unassembled WGS sequence"/>
</dbReference>
<dbReference type="PANTHER" id="PTHR48011:SF4">
    <property type="entry name" value="MITOGEN-ACTIVATED PROTEIN KINASE KINASE KINASE 19"/>
    <property type="match status" value="1"/>
</dbReference>
<keyword evidence="4" id="KW-1185">Reference proteome</keyword>
<dbReference type="OrthoDB" id="541276at2759"/>
<evidence type="ECO:0000256" key="1">
    <source>
        <dbReference type="SAM" id="MobiDB-lite"/>
    </source>
</evidence>
<dbReference type="SUPFAM" id="SSF56112">
    <property type="entry name" value="Protein kinase-like (PK-like)"/>
    <property type="match status" value="1"/>
</dbReference>
<feature type="domain" description="Protein kinase" evidence="2">
    <location>
        <begin position="1"/>
        <end position="169"/>
    </location>
</feature>
<dbReference type="Gene3D" id="1.10.510.10">
    <property type="entry name" value="Transferase(Phosphotransferase) domain 1"/>
    <property type="match status" value="1"/>
</dbReference>
<proteinExistence type="predicted"/>
<dbReference type="RefSeq" id="XP_012203933.1">
    <property type="nucleotide sequence ID" value="XM_012348543.1"/>
</dbReference>
<name>A0A067C446_SAPPC</name>
<dbReference type="GO" id="GO:0007165">
    <property type="term" value="P:signal transduction"/>
    <property type="evidence" value="ECO:0007669"/>
    <property type="project" value="TreeGrafter"/>
</dbReference>
<sequence length="169" mass="18271">MNHGFVGLQRRQEIRSPTPTHNVAPPKWTLSAGCLHSLVLRVGPLNEATAVQYALQIVHGLQYVHSSNVCVANVAAVHSSNIGHDGQMRIADFGLSYAHPAPEGIIVGTRGTPFNCARELWAEEPIVSDKMVDVWALGIVIYEMLTLSGFWENGCRNDGADPLGSMSLA</sequence>
<dbReference type="GO" id="GO:0004672">
    <property type="term" value="F:protein kinase activity"/>
    <property type="evidence" value="ECO:0007669"/>
    <property type="project" value="InterPro"/>
</dbReference>
<dbReference type="Pfam" id="PF00069">
    <property type="entry name" value="Pkinase"/>
    <property type="match status" value="1"/>
</dbReference>
<dbReference type="InterPro" id="IPR000719">
    <property type="entry name" value="Prot_kinase_dom"/>
</dbReference>
<dbReference type="KEGG" id="spar:SPRG_09102"/>
<organism evidence="3 4">
    <name type="scientific">Saprolegnia parasitica (strain CBS 223.65)</name>
    <dbReference type="NCBI Taxonomy" id="695850"/>
    <lineage>
        <taxon>Eukaryota</taxon>
        <taxon>Sar</taxon>
        <taxon>Stramenopiles</taxon>
        <taxon>Oomycota</taxon>
        <taxon>Saprolegniomycetes</taxon>
        <taxon>Saprolegniales</taxon>
        <taxon>Saprolegniaceae</taxon>
        <taxon>Saprolegnia</taxon>
    </lineage>
</organism>
<dbReference type="VEuPathDB" id="FungiDB:SPRG_09102"/>
<feature type="region of interest" description="Disordered" evidence="1">
    <location>
        <begin position="1"/>
        <end position="22"/>
    </location>
</feature>
<dbReference type="AlphaFoldDB" id="A0A067C446"/>
<evidence type="ECO:0000313" key="3">
    <source>
        <dbReference type="EMBL" id="KDO25273.1"/>
    </source>
</evidence>
<dbReference type="PROSITE" id="PS50011">
    <property type="entry name" value="PROTEIN_KINASE_DOM"/>
    <property type="match status" value="1"/>
</dbReference>
<evidence type="ECO:0000259" key="2">
    <source>
        <dbReference type="PROSITE" id="PS50011"/>
    </source>
</evidence>
<protein>
    <recommendedName>
        <fullName evidence="2">Protein kinase domain-containing protein</fullName>
    </recommendedName>
</protein>
<evidence type="ECO:0000313" key="4">
    <source>
        <dbReference type="Proteomes" id="UP000030745"/>
    </source>
</evidence>
<dbReference type="PANTHER" id="PTHR48011">
    <property type="entry name" value="CCR4-NOT TRANSCRIPTIONAL COMPLEX SUBUNIT CAF120-RELATED"/>
    <property type="match status" value="1"/>
</dbReference>
<dbReference type="GeneID" id="24131298"/>
<dbReference type="InterPro" id="IPR011009">
    <property type="entry name" value="Kinase-like_dom_sf"/>
</dbReference>
<reference evidence="3 4" key="1">
    <citation type="journal article" date="2013" name="PLoS Genet.">
        <title>Distinctive expansion of potential virulence genes in the genome of the oomycete fish pathogen Saprolegnia parasitica.</title>
        <authorList>
            <person name="Jiang R.H."/>
            <person name="de Bruijn I."/>
            <person name="Haas B.J."/>
            <person name="Belmonte R."/>
            <person name="Lobach L."/>
            <person name="Christie J."/>
            <person name="van den Ackerveken G."/>
            <person name="Bottin A."/>
            <person name="Bulone V."/>
            <person name="Diaz-Moreno S.M."/>
            <person name="Dumas B."/>
            <person name="Fan L."/>
            <person name="Gaulin E."/>
            <person name="Govers F."/>
            <person name="Grenville-Briggs L.J."/>
            <person name="Horner N.R."/>
            <person name="Levin J.Z."/>
            <person name="Mammella M."/>
            <person name="Meijer H.J."/>
            <person name="Morris P."/>
            <person name="Nusbaum C."/>
            <person name="Oome S."/>
            <person name="Phillips A.J."/>
            <person name="van Rooyen D."/>
            <person name="Rzeszutek E."/>
            <person name="Saraiva M."/>
            <person name="Secombes C.J."/>
            <person name="Seidl M.F."/>
            <person name="Snel B."/>
            <person name="Stassen J.H."/>
            <person name="Sykes S."/>
            <person name="Tripathy S."/>
            <person name="van den Berg H."/>
            <person name="Vega-Arreguin J.C."/>
            <person name="Wawra S."/>
            <person name="Young S.K."/>
            <person name="Zeng Q."/>
            <person name="Dieguez-Uribeondo J."/>
            <person name="Russ C."/>
            <person name="Tyler B.M."/>
            <person name="van West P."/>
        </authorList>
    </citation>
    <scope>NUCLEOTIDE SEQUENCE [LARGE SCALE GENOMIC DNA]</scope>
    <source>
        <strain evidence="3 4">CBS 223.65</strain>
    </source>
</reference>